<reference evidence="2" key="1">
    <citation type="submission" date="2022-03" db="EMBL/GenBank/DDBJ databases">
        <authorList>
            <person name="Martin H S."/>
        </authorList>
    </citation>
    <scope>NUCLEOTIDE SEQUENCE</scope>
</reference>
<evidence type="ECO:0000313" key="3">
    <source>
        <dbReference type="Proteomes" id="UP000837857"/>
    </source>
</evidence>
<feature type="transmembrane region" description="Helical" evidence="1">
    <location>
        <begin position="57"/>
        <end position="78"/>
    </location>
</feature>
<feature type="non-terminal residue" evidence="2">
    <location>
        <position position="100"/>
    </location>
</feature>
<accession>A0ABN8HQ51</accession>
<keyword evidence="1" id="KW-0812">Transmembrane</keyword>
<protein>
    <recommendedName>
        <fullName evidence="4">PQ-loop repeat-containing protein 3</fullName>
    </recommendedName>
</protein>
<evidence type="ECO:0000256" key="1">
    <source>
        <dbReference type="SAM" id="Phobius"/>
    </source>
</evidence>
<evidence type="ECO:0008006" key="4">
    <source>
        <dbReference type="Google" id="ProtNLM"/>
    </source>
</evidence>
<proteinExistence type="predicted"/>
<keyword evidence="1" id="KW-1133">Transmembrane helix</keyword>
<dbReference type="Proteomes" id="UP000837857">
    <property type="component" value="Chromosome 1"/>
</dbReference>
<sequence>MVPFCTPLSGFAKVTYMYGIIKAGNADAVSLTTWIISVATNMSRLFTVYVDSADVKLMINFLVSTLLSTGVLVTALLYQYQLLPKFQCGKLSRKYHKHDD</sequence>
<evidence type="ECO:0000313" key="2">
    <source>
        <dbReference type="EMBL" id="CAH2035055.1"/>
    </source>
</evidence>
<keyword evidence="3" id="KW-1185">Reference proteome</keyword>
<keyword evidence="1" id="KW-0472">Membrane</keyword>
<organism evidence="2 3">
    <name type="scientific">Iphiclides podalirius</name>
    <name type="common">scarce swallowtail</name>
    <dbReference type="NCBI Taxonomy" id="110791"/>
    <lineage>
        <taxon>Eukaryota</taxon>
        <taxon>Metazoa</taxon>
        <taxon>Ecdysozoa</taxon>
        <taxon>Arthropoda</taxon>
        <taxon>Hexapoda</taxon>
        <taxon>Insecta</taxon>
        <taxon>Pterygota</taxon>
        <taxon>Neoptera</taxon>
        <taxon>Endopterygota</taxon>
        <taxon>Lepidoptera</taxon>
        <taxon>Glossata</taxon>
        <taxon>Ditrysia</taxon>
        <taxon>Papilionoidea</taxon>
        <taxon>Papilionidae</taxon>
        <taxon>Papilioninae</taxon>
        <taxon>Iphiclides</taxon>
    </lineage>
</organism>
<gene>
    <name evidence="2" type="ORF">IPOD504_LOCUS395</name>
</gene>
<name>A0ABN8HQ51_9NEOP</name>
<dbReference type="EMBL" id="OW152813">
    <property type="protein sequence ID" value="CAH2035055.1"/>
    <property type="molecule type" value="Genomic_DNA"/>
</dbReference>